<comment type="caution">
    <text evidence="1">The sequence shown here is derived from an EMBL/GenBank/DDBJ whole genome shotgun (WGS) entry which is preliminary data.</text>
</comment>
<dbReference type="OrthoDB" id="5819042at2"/>
<evidence type="ECO:0000313" key="2">
    <source>
        <dbReference type="Proteomes" id="UP000240410"/>
    </source>
</evidence>
<name>A0A2T3MEW6_PHOLE</name>
<reference evidence="1 2" key="1">
    <citation type="submission" date="2018-03" db="EMBL/GenBank/DDBJ databases">
        <title>Whole genome sequencing of Histamine producing bacteria.</title>
        <authorList>
            <person name="Butler K."/>
        </authorList>
    </citation>
    <scope>NUCLEOTIDE SEQUENCE [LARGE SCALE GENOMIC DNA]</scope>
    <source>
        <strain evidence="1 2">ATCC 33979</strain>
    </source>
</reference>
<sequence>MSMTSVTITVPSHFVPGGLPTPDCKQFGFNGFERSFIRSAKDNTVTFAFFAPTTNCNEEHFDEELEKYFWHFSKGTPFTMKKEFDDQPPEHHQCKYLNNKLLQESLF</sequence>
<dbReference type="AlphaFoldDB" id="A0A2T3MEW6"/>
<evidence type="ECO:0000313" key="1">
    <source>
        <dbReference type="EMBL" id="PSV92318.1"/>
    </source>
</evidence>
<dbReference type="EMBL" id="PYOJ01000004">
    <property type="protein sequence ID" value="PSV92318.1"/>
    <property type="molecule type" value="Genomic_DNA"/>
</dbReference>
<proteinExistence type="predicted"/>
<accession>A0A2T3MEW6</accession>
<protein>
    <submittedName>
        <fullName evidence="1">Uncharacterized protein</fullName>
    </submittedName>
</protein>
<dbReference type="Proteomes" id="UP000240410">
    <property type="component" value="Unassembled WGS sequence"/>
</dbReference>
<dbReference type="RefSeq" id="WP_045069701.1">
    <property type="nucleotide sequence ID" value="NZ_JZSL01000016.1"/>
</dbReference>
<organism evidence="1 2">
    <name type="scientific">Photobacterium leiognathi</name>
    <dbReference type="NCBI Taxonomy" id="553611"/>
    <lineage>
        <taxon>Bacteria</taxon>
        <taxon>Pseudomonadati</taxon>
        <taxon>Pseudomonadota</taxon>
        <taxon>Gammaproteobacteria</taxon>
        <taxon>Vibrionales</taxon>
        <taxon>Vibrionaceae</taxon>
        <taxon>Photobacterium</taxon>
    </lineage>
</organism>
<gene>
    <name evidence="1" type="ORF">CTM89_05110</name>
</gene>